<sequence length="159" mass="16811">MKLDVLAALDQRIGLRYAIPPMTGEETSSYLRHHLTLAGRSDPLFSDDATALIHQTSRGYPRAVNNLALQALAAAFAADKAIVDESSTRAGSPRSPPNDYHDQHPTLITKPPPRRPGPSGTRRRGLRTSTTSSPSMAPTPSRSTAANTLCGRAAGSGGV</sequence>
<dbReference type="PANTHER" id="PTHR35894">
    <property type="entry name" value="GENERAL SECRETION PATHWAY PROTEIN A-RELATED"/>
    <property type="match status" value="1"/>
</dbReference>
<dbReference type="InterPro" id="IPR027417">
    <property type="entry name" value="P-loop_NTPase"/>
</dbReference>
<protein>
    <submittedName>
        <fullName evidence="2">Uncharacterized protein</fullName>
    </submittedName>
</protein>
<reference evidence="3" key="1">
    <citation type="journal article" date="2019" name="Int. J. Syst. Evol. Microbiol.">
        <title>The Global Catalogue of Microorganisms (GCM) 10K type strain sequencing project: providing services to taxonomists for standard genome sequencing and annotation.</title>
        <authorList>
            <consortium name="The Broad Institute Genomics Platform"/>
            <consortium name="The Broad Institute Genome Sequencing Center for Infectious Disease"/>
            <person name="Wu L."/>
            <person name="Ma J."/>
        </authorList>
    </citation>
    <scope>NUCLEOTIDE SEQUENCE [LARGE SCALE GENOMIC DNA]</scope>
    <source>
        <strain evidence="3">JCM 12165</strain>
    </source>
</reference>
<evidence type="ECO:0000313" key="2">
    <source>
        <dbReference type="EMBL" id="MFD1533694.1"/>
    </source>
</evidence>
<gene>
    <name evidence="2" type="ORF">ACFSCY_30170</name>
</gene>
<dbReference type="EMBL" id="JBHUCP010000026">
    <property type="protein sequence ID" value="MFD1533694.1"/>
    <property type="molecule type" value="Genomic_DNA"/>
</dbReference>
<dbReference type="PANTHER" id="PTHR35894:SF1">
    <property type="entry name" value="PHOSPHORIBULOKINASE _ URIDINE KINASE FAMILY"/>
    <property type="match status" value="1"/>
</dbReference>
<dbReference type="InterPro" id="IPR052026">
    <property type="entry name" value="ExeA_AAA_ATPase_DNA-bind"/>
</dbReference>
<proteinExistence type="predicted"/>
<keyword evidence="3" id="KW-1185">Reference proteome</keyword>
<evidence type="ECO:0000313" key="3">
    <source>
        <dbReference type="Proteomes" id="UP001597145"/>
    </source>
</evidence>
<dbReference type="RefSeq" id="WP_343979369.1">
    <property type="nucleotide sequence ID" value="NZ_BAAAJG010000011.1"/>
</dbReference>
<organism evidence="2 3">
    <name type="scientific">Pseudonocardia aurantiaca</name>
    <dbReference type="NCBI Taxonomy" id="75290"/>
    <lineage>
        <taxon>Bacteria</taxon>
        <taxon>Bacillati</taxon>
        <taxon>Actinomycetota</taxon>
        <taxon>Actinomycetes</taxon>
        <taxon>Pseudonocardiales</taxon>
        <taxon>Pseudonocardiaceae</taxon>
        <taxon>Pseudonocardia</taxon>
    </lineage>
</organism>
<comment type="caution">
    <text evidence="2">The sequence shown here is derived from an EMBL/GenBank/DDBJ whole genome shotgun (WGS) entry which is preliminary data.</text>
</comment>
<feature type="region of interest" description="Disordered" evidence="1">
    <location>
        <begin position="84"/>
        <end position="159"/>
    </location>
</feature>
<accession>A0ABW4FT49</accession>
<feature type="compositionally biased region" description="Low complexity" evidence="1">
    <location>
        <begin position="127"/>
        <end position="146"/>
    </location>
</feature>
<evidence type="ECO:0000256" key="1">
    <source>
        <dbReference type="SAM" id="MobiDB-lite"/>
    </source>
</evidence>
<dbReference type="Proteomes" id="UP001597145">
    <property type="component" value="Unassembled WGS sequence"/>
</dbReference>
<name>A0ABW4FT49_9PSEU</name>
<dbReference type="SUPFAM" id="SSF52540">
    <property type="entry name" value="P-loop containing nucleoside triphosphate hydrolases"/>
    <property type="match status" value="1"/>
</dbReference>